<evidence type="ECO:0000259" key="8">
    <source>
        <dbReference type="PROSITE" id="PS50928"/>
    </source>
</evidence>
<dbReference type="CDD" id="cd06261">
    <property type="entry name" value="TM_PBP2"/>
    <property type="match status" value="1"/>
</dbReference>
<organism evidence="9 10">
    <name type="scientific">Novosphingobium clariflavum</name>
    <dbReference type="NCBI Taxonomy" id="2029884"/>
    <lineage>
        <taxon>Bacteria</taxon>
        <taxon>Pseudomonadati</taxon>
        <taxon>Pseudomonadota</taxon>
        <taxon>Alphaproteobacteria</taxon>
        <taxon>Sphingomonadales</taxon>
        <taxon>Sphingomonadaceae</taxon>
        <taxon>Novosphingobium</taxon>
    </lineage>
</organism>
<protein>
    <submittedName>
        <fullName evidence="9">ABC transporter permease</fullName>
    </submittedName>
</protein>
<evidence type="ECO:0000256" key="2">
    <source>
        <dbReference type="ARBA" id="ARBA00022448"/>
    </source>
</evidence>
<dbReference type="PANTHER" id="PTHR30151:SF38">
    <property type="entry name" value="ALIPHATIC SULFONATES TRANSPORT PERMEASE PROTEIN SSUC-RELATED"/>
    <property type="match status" value="1"/>
</dbReference>
<feature type="domain" description="ABC transmembrane type-1" evidence="8">
    <location>
        <begin position="25"/>
        <end position="205"/>
    </location>
</feature>
<evidence type="ECO:0000313" key="9">
    <source>
        <dbReference type="EMBL" id="MFC0686690.1"/>
    </source>
</evidence>
<comment type="caution">
    <text evidence="9">The sequence shown here is derived from an EMBL/GenBank/DDBJ whole genome shotgun (WGS) entry which is preliminary data.</text>
</comment>
<dbReference type="SUPFAM" id="SSF161098">
    <property type="entry name" value="MetI-like"/>
    <property type="match status" value="1"/>
</dbReference>
<evidence type="ECO:0000256" key="7">
    <source>
        <dbReference type="RuleBase" id="RU363032"/>
    </source>
</evidence>
<keyword evidence="2 7" id="KW-0813">Transport</keyword>
<dbReference type="RefSeq" id="WP_379489411.1">
    <property type="nucleotide sequence ID" value="NZ_JBHLTM010000075.1"/>
</dbReference>
<keyword evidence="6 7" id="KW-0472">Membrane</keyword>
<dbReference type="InterPro" id="IPR000515">
    <property type="entry name" value="MetI-like"/>
</dbReference>
<keyword evidence="4 7" id="KW-0812">Transmembrane</keyword>
<dbReference type="PANTHER" id="PTHR30151">
    <property type="entry name" value="ALKANE SULFONATE ABC TRANSPORTER-RELATED, MEMBRANE SUBUNIT"/>
    <property type="match status" value="1"/>
</dbReference>
<dbReference type="Gene3D" id="1.10.3720.10">
    <property type="entry name" value="MetI-like"/>
    <property type="match status" value="1"/>
</dbReference>
<evidence type="ECO:0000256" key="5">
    <source>
        <dbReference type="ARBA" id="ARBA00022989"/>
    </source>
</evidence>
<evidence type="ECO:0000256" key="3">
    <source>
        <dbReference type="ARBA" id="ARBA00022475"/>
    </source>
</evidence>
<keyword evidence="3" id="KW-1003">Cell membrane</keyword>
<accession>A0ABV6SBS0</accession>
<evidence type="ECO:0000256" key="6">
    <source>
        <dbReference type="ARBA" id="ARBA00023136"/>
    </source>
</evidence>
<reference evidence="9 10" key="1">
    <citation type="submission" date="2024-09" db="EMBL/GenBank/DDBJ databases">
        <authorList>
            <person name="Sun Q."/>
            <person name="Mori K."/>
        </authorList>
    </citation>
    <scope>NUCLEOTIDE SEQUENCE [LARGE SCALE GENOMIC DNA]</scope>
    <source>
        <strain evidence="9 10">CICC 11035S</strain>
    </source>
</reference>
<comment type="similarity">
    <text evidence="7">Belongs to the binding-protein-dependent transport system permease family.</text>
</comment>
<name>A0ABV6SBS0_9SPHN</name>
<keyword evidence="5 7" id="KW-1133">Transmembrane helix</keyword>
<evidence type="ECO:0000313" key="10">
    <source>
        <dbReference type="Proteomes" id="UP001589858"/>
    </source>
</evidence>
<dbReference type="PROSITE" id="PS50928">
    <property type="entry name" value="ABC_TM1"/>
    <property type="match status" value="1"/>
</dbReference>
<dbReference type="Pfam" id="PF00528">
    <property type="entry name" value="BPD_transp_1"/>
    <property type="match status" value="1"/>
</dbReference>
<dbReference type="InterPro" id="IPR035906">
    <property type="entry name" value="MetI-like_sf"/>
</dbReference>
<comment type="caution">
    <text evidence="7">Lacks conserved residue(s) required for the propagation of feature annotation.</text>
</comment>
<feature type="transmembrane region" description="Helical" evidence="7">
    <location>
        <begin position="181"/>
        <end position="201"/>
    </location>
</feature>
<sequence>MLVPLEQVGATLLALASSGELERHVSASLYRLTCGFLTGSTIGVATGVAMALSRNVHRLLWPSFTCVRQVPVIAFIPLLILFFDVEDSFKIVIVAIASFFPSALATHDAVRDIPASHREVARLYRLPLASFLRRVILPATVPQVLTGLRLGLTRGWLSLVAAELLAADSGLGQMMEMGRQLFQIDVVLCGVIVTGLIGFLLDGSVVRLERRLSRWRTA</sequence>
<dbReference type="Proteomes" id="UP001589858">
    <property type="component" value="Unassembled WGS sequence"/>
</dbReference>
<dbReference type="EMBL" id="JBHLTM010000075">
    <property type="protein sequence ID" value="MFC0686690.1"/>
    <property type="molecule type" value="Genomic_DNA"/>
</dbReference>
<evidence type="ECO:0000256" key="4">
    <source>
        <dbReference type="ARBA" id="ARBA00022692"/>
    </source>
</evidence>
<gene>
    <name evidence="9" type="ORF">ACFFF8_19070</name>
</gene>
<proteinExistence type="inferred from homology"/>
<comment type="subcellular location">
    <subcellularLocation>
        <location evidence="1 7">Cell membrane</location>
        <topology evidence="1 7">Multi-pass membrane protein</topology>
    </subcellularLocation>
</comment>
<keyword evidence="10" id="KW-1185">Reference proteome</keyword>
<evidence type="ECO:0000256" key="1">
    <source>
        <dbReference type="ARBA" id="ARBA00004651"/>
    </source>
</evidence>